<gene>
    <name evidence="1" type="ORF">LG368_13925</name>
</gene>
<accession>A0A9X1RVU1</accession>
<dbReference type="Proteomes" id="UP001139095">
    <property type="component" value="Unassembled WGS sequence"/>
</dbReference>
<proteinExistence type="predicted"/>
<reference evidence="1" key="1">
    <citation type="submission" date="2021-10" db="EMBL/GenBank/DDBJ databases">
        <title>Marinomonas pontica sp. nov., isolated from the Black Sea.</title>
        <authorList>
            <person name="Zhao L.-H."/>
            <person name="Xue J.-H."/>
        </authorList>
    </citation>
    <scope>NUCLEOTIDE SEQUENCE</scope>
    <source>
        <strain evidence="1">E8</strain>
    </source>
</reference>
<dbReference type="EMBL" id="JAJATW010000029">
    <property type="protein sequence ID" value="MCB5162982.1"/>
    <property type="molecule type" value="Genomic_DNA"/>
</dbReference>
<organism evidence="1 2">
    <name type="scientific">Marinomonas algarum</name>
    <dbReference type="NCBI Taxonomy" id="2883105"/>
    <lineage>
        <taxon>Bacteria</taxon>
        <taxon>Pseudomonadati</taxon>
        <taxon>Pseudomonadota</taxon>
        <taxon>Gammaproteobacteria</taxon>
        <taxon>Oceanospirillales</taxon>
        <taxon>Oceanospirillaceae</taxon>
        <taxon>Marinomonas</taxon>
    </lineage>
</organism>
<dbReference type="AlphaFoldDB" id="A0A9X1RVU1"/>
<name>A0A9X1RVU1_9GAMM</name>
<sequence>MIHNIQTTLSDLTFALNELRQICLLCDHCNLQYLPPLFTKKSDLDDSPYDRIIDFDGTQFTPQPVVLRERIKDIWGFSTPPNRLKNSLPRYLGHFALRPQDAEKGLKLIHTINELKKQFSVEATALFKEHGYVHKENRLTDALIDLDVITETDNAEMIIRPILSSYYDVVTKASNRWVTKPSQPWAAKTFEDAMALLEADDTPNPALSRAMQQFEAHYPNSKYAIRYENFPAPEIRYNYYTDTKERGLGLKRIANASPLIICFWDNTERFDTSLQPLECRFNTTTNVISMANAKVKFTTPVRLLDTENWFGFRDKLLNGAH</sequence>
<keyword evidence="2" id="KW-1185">Reference proteome</keyword>
<evidence type="ECO:0000313" key="1">
    <source>
        <dbReference type="EMBL" id="MCB5162982.1"/>
    </source>
</evidence>
<dbReference type="RefSeq" id="WP_226755327.1">
    <property type="nucleotide sequence ID" value="NZ_JAJATW010000029.1"/>
</dbReference>
<evidence type="ECO:0000313" key="2">
    <source>
        <dbReference type="Proteomes" id="UP001139095"/>
    </source>
</evidence>
<comment type="caution">
    <text evidence="1">The sequence shown here is derived from an EMBL/GenBank/DDBJ whole genome shotgun (WGS) entry which is preliminary data.</text>
</comment>
<protein>
    <submittedName>
        <fullName evidence="1">Uncharacterized protein</fullName>
    </submittedName>
</protein>